<dbReference type="SUPFAM" id="SSF69572">
    <property type="entry name" value="Activating enzymes of the ubiquitin-like proteins"/>
    <property type="match status" value="1"/>
</dbReference>
<dbReference type="SMART" id="SM00450">
    <property type="entry name" value="RHOD"/>
    <property type="match status" value="1"/>
</dbReference>
<keyword evidence="11" id="KW-0175">Coiled coil</keyword>
<keyword evidence="6 10" id="KW-0547">Nucleotide-binding</keyword>
<gene>
    <name evidence="10" type="primary">MOCS3</name>
    <name evidence="10" type="synonym">CNX5</name>
    <name evidence="10" type="synonym">UBA4</name>
    <name evidence="14" type="ORF">BQ4739_LOCUS14026</name>
</gene>
<evidence type="ECO:0000256" key="11">
    <source>
        <dbReference type="SAM" id="Coils"/>
    </source>
</evidence>
<evidence type="ECO:0000256" key="5">
    <source>
        <dbReference type="ARBA" id="ARBA00022723"/>
    </source>
</evidence>
<dbReference type="HAMAP" id="MF_03049">
    <property type="entry name" value="MOCS3_Uba4"/>
    <property type="match status" value="1"/>
</dbReference>
<dbReference type="InterPro" id="IPR028885">
    <property type="entry name" value="MOCS3/Uba4"/>
</dbReference>
<keyword evidence="8 10" id="KW-0067">ATP-binding</keyword>
<feature type="binding site" evidence="10">
    <location>
        <position position="352"/>
    </location>
    <ligand>
        <name>Zn(2+)</name>
        <dbReference type="ChEBI" id="CHEBI:29105"/>
    </ligand>
</feature>
<sequence length="550" mass="55886">MADVEQLRHENALLREELAKLRAQLATNARKADPGSAPAAAAAAAAAAALPSTHDNSSNGCAAQTVCSTCPIQADAASLQQQSEGAAAEQATASSSSNAHQALHGLSKAQVERYSRQLLLPSFGIAAQGRVCSSSVLIVGCGGLGSPAALYLAAAGVRKLGLVDHDVVELSNMHRQVSHSEQRLGMHKAASTAAAVAALNSSVAVDTHLQGLTPSNAVGIISQYDVVIDASDNAPTRYLINDACVACGVPLVSAAAVGTDGQLTVYNAGGNGPCYRCLFPECPAAANCSRCADAGVLGPVPGVMGVLQAVEAIKLVGGVGQPLAGKLLLYDALAGRFSSIKLRGKAPGCAACGEGGMTREGVAAFDYAAFTGGQTANDGPPVPLAVLPAKQRLTAAQAAQLLQAAAADGTAREDDLPQQQQQQQQQQRNEGAKALVLLDVRPPEQFAVMSLPGAVSVPYLQLEQRLPEVLALCGASSAAAQQHDAAAAAGSISNGTSNSSSSQRVVVLCRRGNHSQLAVQRLRQAGVPAVDVVGGYEAWAAEVDSAMPVL</sequence>
<dbReference type="AlphaFoldDB" id="A0A383W957"/>
<dbReference type="EC" id="2.7.7.80" evidence="10"/>
<evidence type="ECO:0000256" key="4">
    <source>
        <dbReference type="ARBA" id="ARBA00022694"/>
    </source>
</evidence>
<evidence type="ECO:0000256" key="10">
    <source>
        <dbReference type="HAMAP-Rule" id="MF_03049"/>
    </source>
</evidence>
<comment type="subcellular location">
    <subcellularLocation>
        <location evidence="1">Cytoplasm</location>
        <location evidence="1">Cytosol</location>
    </subcellularLocation>
</comment>
<proteinExistence type="inferred from homology"/>
<dbReference type="GO" id="GO:0046872">
    <property type="term" value="F:metal ion binding"/>
    <property type="evidence" value="ECO:0007669"/>
    <property type="project" value="UniProtKB-KW"/>
</dbReference>
<evidence type="ECO:0000313" key="14">
    <source>
        <dbReference type="EMBL" id="SZX73773.1"/>
    </source>
</evidence>
<feature type="binding site" evidence="10">
    <location>
        <position position="188"/>
    </location>
    <ligand>
        <name>ATP</name>
        <dbReference type="ChEBI" id="CHEBI:30616"/>
    </ligand>
</feature>
<evidence type="ECO:0000256" key="12">
    <source>
        <dbReference type="SAM" id="MobiDB-lite"/>
    </source>
</evidence>
<feature type="binding site" evidence="10">
    <location>
        <position position="274"/>
    </location>
    <ligand>
        <name>Zn(2+)</name>
        <dbReference type="ChEBI" id="CHEBI:29105"/>
    </ligand>
</feature>
<dbReference type="UniPathway" id="UPA00988"/>
<keyword evidence="5 10" id="KW-0479">Metal-binding</keyword>
<organism evidence="14 15">
    <name type="scientific">Tetradesmus obliquus</name>
    <name type="common">Green alga</name>
    <name type="synonym">Acutodesmus obliquus</name>
    <dbReference type="NCBI Taxonomy" id="3088"/>
    <lineage>
        <taxon>Eukaryota</taxon>
        <taxon>Viridiplantae</taxon>
        <taxon>Chlorophyta</taxon>
        <taxon>core chlorophytes</taxon>
        <taxon>Chlorophyceae</taxon>
        <taxon>CS clade</taxon>
        <taxon>Sphaeropleales</taxon>
        <taxon>Scenedesmaceae</taxon>
        <taxon>Tetradesmus</taxon>
    </lineage>
</organism>
<feature type="compositionally biased region" description="Low complexity" evidence="12">
    <location>
        <begin position="418"/>
        <end position="427"/>
    </location>
</feature>
<evidence type="ECO:0000256" key="7">
    <source>
        <dbReference type="ARBA" id="ARBA00022833"/>
    </source>
</evidence>
<dbReference type="GO" id="GO:0061604">
    <property type="term" value="F:molybdopterin-synthase sulfurtransferase activity"/>
    <property type="evidence" value="ECO:0007669"/>
    <property type="project" value="UniProtKB-EC"/>
</dbReference>
<keyword evidence="7 10" id="KW-0862">Zinc</keyword>
<dbReference type="GO" id="GO:0006777">
    <property type="term" value="P:Mo-molybdopterin cofactor biosynthetic process"/>
    <property type="evidence" value="ECO:0007669"/>
    <property type="project" value="UniProtKB-UniRule"/>
</dbReference>
<dbReference type="PANTHER" id="PTHR10953:SF102">
    <property type="entry name" value="ADENYLYLTRANSFERASE AND SULFURTRANSFERASE MOCS3"/>
    <property type="match status" value="1"/>
</dbReference>
<comment type="cofactor">
    <cofactor evidence="10">
        <name>Zn(2+)</name>
        <dbReference type="ChEBI" id="CHEBI:29105"/>
    </cofactor>
    <text evidence="10">Binds 1 zinc ion per subunit.</text>
</comment>
<keyword evidence="10" id="KW-0501">Molybdenum cofactor biosynthesis</keyword>
<keyword evidence="4 10" id="KW-0819">tRNA processing</keyword>
<dbReference type="InterPro" id="IPR001763">
    <property type="entry name" value="Rhodanese-like_dom"/>
</dbReference>
<dbReference type="InterPro" id="IPR035985">
    <property type="entry name" value="Ubiquitin-activating_enz"/>
</dbReference>
<dbReference type="InterPro" id="IPR045886">
    <property type="entry name" value="ThiF/MoeB/HesA"/>
</dbReference>
<keyword evidence="15" id="KW-1185">Reference proteome</keyword>
<feature type="region of interest" description="Disordered" evidence="12">
    <location>
        <begin position="81"/>
        <end position="101"/>
    </location>
</feature>
<feature type="domain" description="Rhodanese" evidence="13">
    <location>
        <begin position="431"/>
        <end position="548"/>
    </location>
</feature>
<feature type="binding site" evidence="10">
    <location>
        <begin position="171"/>
        <end position="175"/>
    </location>
    <ligand>
        <name>ATP</name>
        <dbReference type="ChEBI" id="CHEBI:30616"/>
    </ligand>
</feature>
<feature type="binding site" evidence="10">
    <location>
        <position position="349"/>
    </location>
    <ligand>
        <name>Zn(2+)</name>
        <dbReference type="ChEBI" id="CHEBI:29105"/>
    </ligand>
</feature>
<feature type="active site" description="Cysteine persulfide intermediate; for sulfurtransferase activity" evidence="10">
    <location>
        <position position="509"/>
    </location>
</feature>
<comment type="pathway">
    <text evidence="10">Cofactor biosynthesis; molybdopterin biosynthesis.</text>
</comment>
<dbReference type="Gene3D" id="3.40.50.720">
    <property type="entry name" value="NAD(P)-binding Rossmann-like Domain"/>
    <property type="match status" value="1"/>
</dbReference>
<feature type="binding site" evidence="10">
    <location>
        <position position="277"/>
    </location>
    <ligand>
        <name>Zn(2+)</name>
        <dbReference type="ChEBI" id="CHEBI:29105"/>
    </ligand>
</feature>
<dbReference type="Pfam" id="PF00899">
    <property type="entry name" value="ThiF"/>
    <property type="match status" value="1"/>
</dbReference>
<dbReference type="GO" id="GO:0004792">
    <property type="term" value="F:thiosulfate-cyanide sulfurtransferase activity"/>
    <property type="evidence" value="ECO:0007669"/>
    <property type="project" value="TreeGrafter"/>
</dbReference>
<dbReference type="NCBIfam" id="NF004281">
    <property type="entry name" value="PRK05690.1"/>
    <property type="match status" value="1"/>
</dbReference>
<dbReference type="GO" id="GO:0002143">
    <property type="term" value="P:tRNA wobble position uridine thiolation"/>
    <property type="evidence" value="ECO:0007669"/>
    <property type="project" value="InterPro"/>
</dbReference>
<comment type="pathway">
    <text evidence="10">tRNA modification; 5-methoxycarbonylmethyl-2-thiouridine-tRNA biosynthesis.</text>
</comment>
<dbReference type="GO" id="GO:0005524">
    <property type="term" value="F:ATP binding"/>
    <property type="evidence" value="ECO:0007669"/>
    <property type="project" value="UniProtKB-KW"/>
</dbReference>
<dbReference type="PANTHER" id="PTHR10953">
    <property type="entry name" value="UBIQUITIN-ACTIVATING ENZYME E1"/>
    <property type="match status" value="1"/>
</dbReference>
<evidence type="ECO:0000256" key="2">
    <source>
        <dbReference type="ARBA" id="ARBA00022490"/>
    </source>
</evidence>
<dbReference type="GO" id="GO:0005829">
    <property type="term" value="C:cytosol"/>
    <property type="evidence" value="ECO:0007669"/>
    <property type="project" value="UniProtKB-SubCell"/>
</dbReference>
<dbReference type="GO" id="GO:0042292">
    <property type="term" value="F:URM1 activating enzyme activity"/>
    <property type="evidence" value="ECO:0007669"/>
    <property type="project" value="TreeGrafter"/>
</dbReference>
<dbReference type="SUPFAM" id="SSF52821">
    <property type="entry name" value="Rhodanese/Cell cycle control phosphatase"/>
    <property type="match status" value="1"/>
</dbReference>
<feature type="binding site" evidence="10">
    <location>
        <position position="143"/>
    </location>
    <ligand>
        <name>ATP</name>
        <dbReference type="ChEBI" id="CHEBI:30616"/>
    </ligand>
</feature>
<comment type="function">
    <text evidence="10">Plays a central role in 2-thiolation of mcm(5)S(2)U at tRNA wobble positions of cytosolic tRNA(Lys), tRNA(Glu) and tRNA(Gln). Also essential during biosynthesis of the molybdenum cofactor. Acts by mediating the C-terminal thiocarboxylation of sulfur carriers URM1 and MOCS2A. Its N-terminus first activates URM1 and MOCS2A as acyl-adenylates (-COAMP), then the persulfide sulfur on the catalytic cysteine is transferred to URM1 and MOCS2A to form thiocarboxylation (-COSH) of their C-terminus. The reaction probably involves hydrogen sulfide that is generated from the persulfide intermediate and that acts as nucleophile towards URM1 and MOCS2A. Subsequently, a transient disulfide bond is formed. Does not use thiosulfate as sulfur donor; NFS1 probably acting as a sulfur donor for thiocarboxylation reactions.</text>
</comment>
<keyword evidence="9 10" id="KW-0511">Multifunctional enzyme</keyword>
<comment type="similarity">
    <text evidence="10">In the N-terminal section; belongs to the HesA/MoeB/ThiF family. UBA4 subfamily.</text>
</comment>
<dbReference type="Pfam" id="PF00581">
    <property type="entry name" value="Rhodanese"/>
    <property type="match status" value="1"/>
</dbReference>
<evidence type="ECO:0000256" key="9">
    <source>
        <dbReference type="ARBA" id="ARBA00023268"/>
    </source>
</evidence>
<dbReference type="Proteomes" id="UP000256970">
    <property type="component" value="Unassembled WGS sequence"/>
</dbReference>
<dbReference type="STRING" id="3088.A0A383W957"/>
<keyword evidence="2 10" id="KW-0963">Cytoplasm</keyword>
<protein>
    <recommendedName>
        <fullName evidence="10">Adenylyltransferase and sulfurtransferase MOCS3</fullName>
    </recommendedName>
    <alternativeName>
        <fullName evidence="10">Molybdenum cofactor synthesis protein 3</fullName>
    </alternativeName>
    <domain>
        <recommendedName>
            <fullName evidence="10">Molybdopterin-synthase adenylyltransferase</fullName>
            <ecNumber evidence="10">2.7.7.80</ecNumber>
        </recommendedName>
        <alternativeName>
            <fullName evidence="10">Adenylyltransferase MOCS3</fullName>
        </alternativeName>
        <alternativeName>
            <fullName evidence="10">Sulfur carrier protein MOCS2A adenylyltransferase</fullName>
        </alternativeName>
    </domain>
    <domain>
        <recommendedName>
            <fullName evidence="10">Molybdopterin-synthase sulfurtransferase</fullName>
            <ecNumber evidence="10">2.8.1.11</ecNumber>
        </recommendedName>
        <alternativeName>
            <fullName evidence="10">Sulfurtransferase MOCS3</fullName>
        </alternativeName>
        <alternativeName>
            <fullName evidence="10">Sulfur carrier protein MOCS2A sulfurtransferase</fullName>
        </alternativeName>
    </domain>
</protein>
<evidence type="ECO:0000256" key="8">
    <source>
        <dbReference type="ARBA" id="ARBA00022840"/>
    </source>
</evidence>
<evidence type="ECO:0000259" key="13">
    <source>
        <dbReference type="PROSITE" id="PS50206"/>
    </source>
</evidence>
<comment type="catalytic activity">
    <reaction evidence="10">
        <text>[molybdopterin-synthase sulfur-carrier protein]-C-terminal Gly-Gly-AMP + S-sulfanyl-L-cysteinyl-[cysteine desulfurase] + AH2 = [molybdopterin-synthase sulfur-carrier protein]-C-terminal-Gly-aminoethanethioate + L-cysteinyl-[cysteine desulfurase] + A + AMP + 2 H(+)</text>
        <dbReference type="Rhea" id="RHEA:48612"/>
        <dbReference type="Rhea" id="RHEA-COMP:12157"/>
        <dbReference type="Rhea" id="RHEA-COMP:12158"/>
        <dbReference type="Rhea" id="RHEA-COMP:12159"/>
        <dbReference type="Rhea" id="RHEA-COMP:19907"/>
        <dbReference type="ChEBI" id="CHEBI:13193"/>
        <dbReference type="ChEBI" id="CHEBI:15378"/>
        <dbReference type="ChEBI" id="CHEBI:17499"/>
        <dbReference type="ChEBI" id="CHEBI:29950"/>
        <dbReference type="ChEBI" id="CHEBI:61963"/>
        <dbReference type="ChEBI" id="CHEBI:90618"/>
        <dbReference type="ChEBI" id="CHEBI:232372"/>
        <dbReference type="ChEBI" id="CHEBI:456215"/>
        <dbReference type="EC" id="2.8.1.11"/>
    </reaction>
</comment>
<dbReference type="InterPro" id="IPR000594">
    <property type="entry name" value="ThiF_NAD_FAD-bd"/>
</dbReference>
<dbReference type="InterPro" id="IPR036873">
    <property type="entry name" value="Rhodanese-like_dom_sf"/>
</dbReference>
<feature type="region of interest" description="Disordered" evidence="12">
    <location>
        <begin position="408"/>
        <end position="430"/>
    </location>
</feature>
<evidence type="ECO:0000256" key="1">
    <source>
        <dbReference type="ARBA" id="ARBA00004514"/>
    </source>
</evidence>
<feature type="active site" description="Glycyl thioester intermediate; for adenylyltransferase activity" evidence="10">
    <location>
        <position position="291"/>
    </location>
</feature>
<dbReference type="FunFam" id="3.40.50.720:FF:000033">
    <property type="entry name" value="Adenylyltransferase and sulfurtransferase MOCS3"/>
    <property type="match status" value="1"/>
</dbReference>
<evidence type="ECO:0000313" key="15">
    <source>
        <dbReference type="Proteomes" id="UP000256970"/>
    </source>
</evidence>
<name>A0A383W957_TETOB</name>
<feature type="binding site" evidence="10">
    <location>
        <begin position="232"/>
        <end position="233"/>
    </location>
    <ligand>
        <name>ATP</name>
        <dbReference type="ChEBI" id="CHEBI:30616"/>
    </ligand>
</feature>
<dbReference type="UniPathway" id="UPA00344"/>
<dbReference type="EC" id="2.8.1.11" evidence="10"/>
<dbReference type="GO" id="GO:0061605">
    <property type="term" value="F:molybdopterin-synthase adenylyltransferase activity"/>
    <property type="evidence" value="ECO:0007669"/>
    <property type="project" value="UniProtKB-EC"/>
</dbReference>
<feature type="compositionally biased region" description="Low complexity" evidence="12">
    <location>
        <begin position="81"/>
        <end position="99"/>
    </location>
</feature>
<feature type="binding site" evidence="10">
    <location>
        <position position="164"/>
    </location>
    <ligand>
        <name>ATP</name>
        <dbReference type="ChEBI" id="CHEBI:30616"/>
    </ligand>
</feature>
<dbReference type="PROSITE" id="PS50206">
    <property type="entry name" value="RHODANESE_3"/>
    <property type="match status" value="1"/>
</dbReference>
<dbReference type="CDD" id="cd00757">
    <property type="entry name" value="ThiF_MoeB_HesA_family"/>
    <property type="match status" value="1"/>
</dbReference>
<feature type="coiled-coil region" evidence="11">
    <location>
        <begin position="4"/>
        <end position="31"/>
    </location>
</feature>
<dbReference type="EMBL" id="FNXT01001197">
    <property type="protein sequence ID" value="SZX73773.1"/>
    <property type="molecule type" value="Genomic_DNA"/>
</dbReference>
<evidence type="ECO:0000256" key="6">
    <source>
        <dbReference type="ARBA" id="ARBA00022741"/>
    </source>
</evidence>
<dbReference type="Gene3D" id="3.40.250.10">
    <property type="entry name" value="Rhodanese-like domain"/>
    <property type="match status" value="1"/>
</dbReference>
<comment type="catalytic activity">
    <reaction evidence="10">
        <text>[molybdopterin-synthase sulfur-carrier protein]-C-terminal Gly-Gly + ATP + H(+) = [molybdopterin-synthase sulfur-carrier protein]-C-terminal Gly-Gly-AMP + diphosphate</text>
        <dbReference type="Rhea" id="RHEA:43616"/>
        <dbReference type="Rhea" id="RHEA-COMP:12159"/>
        <dbReference type="Rhea" id="RHEA-COMP:12202"/>
        <dbReference type="ChEBI" id="CHEBI:15378"/>
        <dbReference type="ChEBI" id="CHEBI:30616"/>
        <dbReference type="ChEBI" id="CHEBI:33019"/>
        <dbReference type="ChEBI" id="CHEBI:90618"/>
        <dbReference type="ChEBI" id="CHEBI:90778"/>
        <dbReference type="EC" id="2.7.7.80"/>
    </reaction>
</comment>
<reference evidence="14 15" key="1">
    <citation type="submission" date="2016-10" db="EMBL/GenBank/DDBJ databases">
        <authorList>
            <person name="Cai Z."/>
        </authorList>
    </citation>
    <scope>NUCLEOTIDE SEQUENCE [LARGE SCALE GENOMIC DNA]</scope>
</reference>
<accession>A0A383W957</accession>
<evidence type="ECO:0000256" key="3">
    <source>
        <dbReference type="ARBA" id="ARBA00022679"/>
    </source>
</evidence>
<keyword evidence="3 10" id="KW-0808">Transferase</keyword>